<accession>A0A6J5RH78</accession>
<protein>
    <submittedName>
        <fullName evidence="1">Uncharacterized protein</fullName>
    </submittedName>
</protein>
<organism evidence="1">
    <name type="scientific">uncultured Caudovirales phage</name>
    <dbReference type="NCBI Taxonomy" id="2100421"/>
    <lineage>
        <taxon>Viruses</taxon>
        <taxon>Duplodnaviria</taxon>
        <taxon>Heunggongvirae</taxon>
        <taxon>Uroviricota</taxon>
        <taxon>Caudoviricetes</taxon>
        <taxon>Peduoviridae</taxon>
        <taxon>Maltschvirus</taxon>
        <taxon>Maltschvirus maltsch</taxon>
    </lineage>
</organism>
<dbReference type="EMBL" id="LR797252">
    <property type="protein sequence ID" value="CAB4196850.1"/>
    <property type="molecule type" value="Genomic_DNA"/>
</dbReference>
<gene>
    <name evidence="1" type="ORF">UFOVP1290_370</name>
</gene>
<proteinExistence type="predicted"/>
<reference evidence="1" key="1">
    <citation type="submission" date="2020-05" db="EMBL/GenBank/DDBJ databases">
        <authorList>
            <person name="Chiriac C."/>
            <person name="Salcher M."/>
            <person name="Ghai R."/>
            <person name="Kavagutti S V."/>
        </authorList>
    </citation>
    <scope>NUCLEOTIDE SEQUENCE</scope>
</reference>
<evidence type="ECO:0000313" key="1">
    <source>
        <dbReference type="EMBL" id="CAB4196850.1"/>
    </source>
</evidence>
<name>A0A6J5RH78_9CAUD</name>
<sequence>MQICIYCGEEFDLMSPGKVKAGGKITECPDCSEEHTIKYAGVQAADGKQAQATILKFESDSDRQAYLAFWQNNSGLHKGKSCQLGSHLSTTPNVKFSTITGFNPTNHKGKL</sequence>